<dbReference type="InterPro" id="IPR018392">
    <property type="entry name" value="LysM"/>
</dbReference>
<dbReference type="CDD" id="cd00118">
    <property type="entry name" value="LysM"/>
    <property type="match status" value="1"/>
</dbReference>
<dbReference type="Proteomes" id="UP000179540">
    <property type="component" value="Unassembled WGS sequence"/>
</dbReference>
<feature type="region of interest" description="Disordered" evidence="1">
    <location>
        <begin position="248"/>
        <end position="292"/>
    </location>
</feature>
<organism evidence="3 4">
    <name type="scientific">Rothia kristinae</name>
    <dbReference type="NCBI Taxonomy" id="37923"/>
    <lineage>
        <taxon>Bacteria</taxon>
        <taxon>Bacillati</taxon>
        <taxon>Actinomycetota</taxon>
        <taxon>Actinomycetes</taxon>
        <taxon>Micrococcales</taxon>
        <taxon>Micrococcaceae</taxon>
        <taxon>Rothia</taxon>
    </lineage>
</organism>
<reference evidence="3 4" key="1">
    <citation type="submission" date="2016-10" db="EMBL/GenBank/DDBJ databases">
        <title>Draft genome sequence of strain LCT isolated from the Shenzhou X spacecraft of China.</title>
        <authorList>
            <person name="Huang B."/>
        </authorList>
    </citation>
    <scope>NUCLEOTIDE SEQUENCE [LARGE SCALE GENOMIC DNA]</scope>
    <source>
        <strain evidence="3 4">LCT-H5</strain>
    </source>
</reference>
<comment type="caution">
    <text evidence="3">The sequence shown here is derived from an EMBL/GenBank/DDBJ whole genome shotgun (WGS) entry which is preliminary data.</text>
</comment>
<evidence type="ECO:0000256" key="1">
    <source>
        <dbReference type="SAM" id="MobiDB-lite"/>
    </source>
</evidence>
<feature type="transmembrane region" description="Helical" evidence="2">
    <location>
        <begin position="58"/>
        <end position="83"/>
    </location>
</feature>
<feature type="compositionally biased region" description="Low complexity" evidence="1">
    <location>
        <begin position="167"/>
        <end position="193"/>
    </location>
</feature>
<gene>
    <name evidence="3" type="ORF">BK826_03230</name>
</gene>
<dbReference type="Gene3D" id="3.10.350.10">
    <property type="entry name" value="LysM domain"/>
    <property type="match status" value="1"/>
</dbReference>
<accession>A0A1S2N1U8</accession>
<protein>
    <recommendedName>
        <fullName evidence="5">LysM domain-containing protein</fullName>
    </recommendedName>
</protein>
<dbReference type="AlphaFoldDB" id="A0A1S2N1U8"/>
<keyword evidence="2" id="KW-1133">Transmembrane helix</keyword>
<feature type="compositionally biased region" description="Low complexity" evidence="1">
    <location>
        <begin position="264"/>
        <end position="291"/>
    </location>
</feature>
<proteinExistence type="predicted"/>
<evidence type="ECO:0000313" key="4">
    <source>
        <dbReference type="Proteomes" id="UP000179540"/>
    </source>
</evidence>
<dbReference type="EMBL" id="MODZ01000003">
    <property type="protein sequence ID" value="OIJ36441.1"/>
    <property type="molecule type" value="Genomic_DNA"/>
</dbReference>
<feature type="region of interest" description="Disordered" evidence="1">
    <location>
        <begin position="136"/>
        <end position="204"/>
    </location>
</feature>
<sequence>MIIMERLQGSGPRGFWRVGTLLCLFGAIAAASSAALVSLLGSLSWAELASPAADPERVLVRFLLLAALSLVLWWSCGAVLLAVRGLRARDPGSPDLRPAHHRLPRPVALPGPVYRVVLLALGINAALLPAAHAQQGEASPSMLPQPSGAAEPSGPTDPVETPEAGTSAPSSSADAAPPTEAQPAPQPAADVPASTPPKTPEAQLSPLFPATAAILPAAQAERLAAPSTASPVAVREAAELTPLFGAARTDAESSAEVESPADLPGPSSPDRAAAAAPGDEALPASGSSGSGDASTWVVLRGHTLWQIAVTCTGDQDDARTARAVQRIYAANEDILRDGPDFLLPGMVLTIPPEVAD</sequence>
<keyword evidence="2" id="KW-0812">Transmembrane</keyword>
<name>A0A1S2N1U8_9MICC</name>
<keyword evidence="2" id="KW-0472">Membrane</keyword>
<evidence type="ECO:0000313" key="3">
    <source>
        <dbReference type="EMBL" id="OIJ36441.1"/>
    </source>
</evidence>
<dbReference type="InterPro" id="IPR036779">
    <property type="entry name" value="LysM_dom_sf"/>
</dbReference>
<evidence type="ECO:0008006" key="5">
    <source>
        <dbReference type="Google" id="ProtNLM"/>
    </source>
</evidence>
<evidence type="ECO:0000256" key="2">
    <source>
        <dbReference type="SAM" id="Phobius"/>
    </source>
</evidence>